<dbReference type="GO" id="GO:0031625">
    <property type="term" value="F:ubiquitin protein ligase binding"/>
    <property type="evidence" value="ECO:0007669"/>
    <property type="project" value="TreeGrafter"/>
</dbReference>
<dbReference type="PANTHER" id="PTHR45768">
    <property type="entry name" value="E3 UBIQUITIN-PROTEIN LIGASE RNF13-LIKE"/>
    <property type="match status" value="1"/>
</dbReference>
<comment type="catalytic activity">
    <reaction evidence="1">
        <text>S-ubiquitinyl-[E2 ubiquitin-conjugating enzyme]-L-cysteine + [acceptor protein]-L-lysine = [E2 ubiquitin-conjugating enzyme]-L-cysteine + N(6)-ubiquitinyl-[acceptor protein]-L-lysine.</text>
        <dbReference type="EC" id="2.3.2.27"/>
    </reaction>
</comment>
<comment type="subcellular location">
    <subcellularLocation>
        <location evidence="2">Membrane</location>
        <topology evidence="2">Single-pass membrane protein</topology>
    </subcellularLocation>
</comment>
<keyword evidence="19" id="KW-1185">Reference proteome</keyword>
<evidence type="ECO:0000256" key="14">
    <source>
        <dbReference type="PROSITE-ProRule" id="PRU00175"/>
    </source>
</evidence>
<keyword evidence="8 14" id="KW-0863">Zinc-finger</keyword>
<dbReference type="Pfam" id="PF13639">
    <property type="entry name" value="zf-RING_2"/>
    <property type="match status" value="1"/>
</dbReference>
<dbReference type="Proteomes" id="UP000595140">
    <property type="component" value="Unassembled WGS sequence"/>
</dbReference>
<evidence type="ECO:0000256" key="11">
    <source>
        <dbReference type="ARBA" id="ARBA00022989"/>
    </source>
</evidence>
<dbReference type="InterPro" id="IPR001841">
    <property type="entry name" value="Znf_RING"/>
</dbReference>
<keyword evidence="7" id="KW-0479">Metal-binding</keyword>
<keyword evidence="6 16" id="KW-0812">Transmembrane</keyword>
<evidence type="ECO:0000256" key="16">
    <source>
        <dbReference type="SAM" id="Phobius"/>
    </source>
</evidence>
<dbReference type="FunFam" id="3.30.40.10:FF:000231">
    <property type="entry name" value="RING-H2 finger protein ATL46"/>
    <property type="match status" value="1"/>
</dbReference>
<keyword evidence="5" id="KW-0808">Transferase</keyword>
<keyword evidence="11 16" id="KW-1133">Transmembrane helix</keyword>
<comment type="pathway">
    <text evidence="3">Protein modification; protein ubiquitination.</text>
</comment>
<comment type="similarity">
    <text evidence="13">Belongs to the RING-type zinc finger family. ATL subfamily.</text>
</comment>
<evidence type="ECO:0000256" key="12">
    <source>
        <dbReference type="ARBA" id="ARBA00023136"/>
    </source>
</evidence>
<dbReference type="EC" id="2.3.2.27" evidence="4"/>
<dbReference type="GO" id="GO:0008270">
    <property type="term" value="F:zinc ion binding"/>
    <property type="evidence" value="ECO:0007669"/>
    <property type="project" value="UniProtKB-KW"/>
</dbReference>
<dbReference type="InterPro" id="IPR013083">
    <property type="entry name" value="Znf_RING/FYVE/PHD"/>
</dbReference>
<name>A0A484MFJ0_9ASTE</name>
<evidence type="ECO:0000313" key="19">
    <source>
        <dbReference type="Proteomes" id="UP000595140"/>
    </source>
</evidence>
<keyword evidence="9" id="KW-0833">Ubl conjugation pathway</keyword>
<evidence type="ECO:0000256" key="1">
    <source>
        <dbReference type="ARBA" id="ARBA00000900"/>
    </source>
</evidence>
<dbReference type="OrthoDB" id="8062037at2759"/>
<dbReference type="SUPFAM" id="SSF57850">
    <property type="entry name" value="RING/U-box"/>
    <property type="match status" value="1"/>
</dbReference>
<evidence type="ECO:0000313" key="18">
    <source>
        <dbReference type="EMBL" id="VFQ87751.1"/>
    </source>
</evidence>
<evidence type="ECO:0000256" key="13">
    <source>
        <dbReference type="ARBA" id="ARBA00024209"/>
    </source>
</evidence>
<evidence type="ECO:0000256" key="8">
    <source>
        <dbReference type="ARBA" id="ARBA00022771"/>
    </source>
</evidence>
<reference evidence="18 19" key="1">
    <citation type="submission" date="2018-04" db="EMBL/GenBank/DDBJ databases">
        <authorList>
            <person name="Vogel A."/>
        </authorList>
    </citation>
    <scope>NUCLEOTIDE SEQUENCE [LARGE SCALE GENOMIC DNA]</scope>
</reference>
<keyword evidence="12 16" id="KW-0472">Membrane</keyword>
<gene>
    <name evidence="18" type="ORF">CCAM_LOCUS29527</name>
</gene>
<sequence>MKGMFIVFNFPMWESNTPKPSPSSSSGFRISPALLLIIVILSVIFFIAGVLHFLVRFLTKRRRSSSFSQSTRTAHEIPHSGGSFVVQRQLQQLFHLHDSGLDQAFIDALPVFTYKDIMGLKEPFDCAVCLCEFLDQDDLRLLPLCSHAFHVDCIDTWLLSNSTCPLCRGVLFAPDFCVENPIFHFDELGEDGEVVSGDLGIPVEDDENALSIVTEKRVFSVRLGKLRTSGNGEGKEEERGETSECNVGARRCYSMGSFQYVVGNSELRVEWCGQAPGGFGAGGGGGKMKVGGGGGGGQNGNFSNGGDRDGKRIGIRSKGESFSVSKIWMWSKKDKFLTSADSHHFPTSAHVNFP</sequence>
<evidence type="ECO:0000256" key="3">
    <source>
        <dbReference type="ARBA" id="ARBA00004906"/>
    </source>
</evidence>
<evidence type="ECO:0000256" key="7">
    <source>
        <dbReference type="ARBA" id="ARBA00022723"/>
    </source>
</evidence>
<organism evidence="18 19">
    <name type="scientific">Cuscuta campestris</name>
    <dbReference type="NCBI Taxonomy" id="132261"/>
    <lineage>
        <taxon>Eukaryota</taxon>
        <taxon>Viridiplantae</taxon>
        <taxon>Streptophyta</taxon>
        <taxon>Embryophyta</taxon>
        <taxon>Tracheophyta</taxon>
        <taxon>Spermatophyta</taxon>
        <taxon>Magnoliopsida</taxon>
        <taxon>eudicotyledons</taxon>
        <taxon>Gunneridae</taxon>
        <taxon>Pentapetalae</taxon>
        <taxon>asterids</taxon>
        <taxon>lamiids</taxon>
        <taxon>Solanales</taxon>
        <taxon>Convolvulaceae</taxon>
        <taxon>Cuscuteae</taxon>
        <taxon>Cuscuta</taxon>
        <taxon>Cuscuta subgen. Grammica</taxon>
        <taxon>Cuscuta sect. Cleistogrammica</taxon>
    </lineage>
</organism>
<evidence type="ECO:0000259" key="17">
    <source>
        <dbReference type="PROSITE" id="PS50089"/>
    </source>
</evidence>
<accession>A0A484MFJ0</accession>
<feature type="domain" description="RING-type" evidence="17">
    <location>
        <begin position="126"/>
        <end position="168"/>
    </location>
</feature>
<evidence type="ECO:0000256" key="4">
    <source>
        <dbReference type="ARBA" id="ARBA00012483"/>
    </source>
</evidence>
<keyword evidence="10" id="KW-0862">Zinc</keyword>
<evidence type="ECO:0000256" key="5">
    <source>
        <dbReference type="ARBA" id="ARBA00022679"/>
    </source>
</evidence>
<dbReference type="EMBL" id="OOIL02003369">
    <property type="protein sequence ID" value="VFQ87751.1"/>
    <property type="molecule type" value="Genomic_DNA"/>
</dbReference>
<dbReference type="PANTHER" id="PTHR45768:SF54">
    <property type="entry name" value="RING-H2 FINGER PROTEIN ATL47-LIKE"/>
    <property type="match status" value="1"/>
</dbReference>
<dbReference type="Gene3D" id="3.30.40.10">
    <property type="entry name" value="Zinc/RING finger domain, C3HC4 (zinc finger)"/>
    <property type="match status" value="1"/>
</dbReference>
<evidence type="ECO:0000256" key="6">
    <source>
        <dbReference type="ARBA" id="ARBA00022692"/>
    </source>
</evidence>
<dbReference type="AlphaFoldDB" id="A0A484MFJ0"/>
<dbReference type="GO" id="GO:0016020">
    <property type="term" value="C:membrane"/>
    <property type="evidence" value="ECO:0007669"/>
    <property type="project" value="UniProtKB-SubCell"/>
</dbReference>
<feature type="transmembrane region" description="Helical" evidence="16">
    <location>
        <begin position="33"/>
        <end position="55"/>
    </location>
</feature>
<evidence type="ECO:0000256" key="9">
    <source>
        <dbReference type="ARBA" id="ARBA00022786"/>
    </source>
</evidence>
<proteinExistence type="inferred from homology"/>
<feature type="region of interest" description="Disordered" evidence="15">
    <location>
        <begin position="291"/>
        <end position="314"/>
    </location>
</feature>
<dbReference type="GO" id="GO:0061630">
    <property type="term" value="F:ubiquitin protein ligase activity"/>
    <property type="evidence" value="ECO:0007669"/>
    <property type="project" value="UniProtKB-EC"/>
</dbReference>
<protein>
    <recommendedName>
        <fullName evidence="4">RING-type E3 ubiquitin transferase</fullName>
        <ecNumber evidence="4">2.3.2.27</ecNumber>
    </recommendedName>
</protein>
<evidence type="ECO:0000256" key="2">
    <source>
        <dbReference type="ARBA" id="ARBA00004167"/>
    </source>
</evidence>
<evidence type="ECO:0000256" key="15">
    <source>
        <dbReference type="SAM" id="MobiDB-lite"/>
    </source>
</evidence>
<dbReference type="PROSITE" id="PS50089">
    <property type="entry name" value="ZF_RING_2"/>
    <property type="match status" value="1"/>
</dbReference>
<dbReference type="SMART" id="SM00184">
    <property type="entry name" value="RING"/>
    <property type="match status" value="1"/>
</dbReference>
<evidence type="ECO:0000256" key="10">
    <source>
        <dbReference type="ARBA" id="ARBA00022833"/>
    </source>
</evidence>
<dbReference type="CDD" id="cd16461">
    <property type="entry name" value="RING-H2_EL5-like"/>
    <property type="match status" value="1"/>
</dbReference>